<evidence type="ECO:0000313" key="4">
    <source>
        <dbReference type="Proteomes" id="UP000389128"/>
    </source>
</evidence>
<dbReference type="AlphaFoldDB" id="A0A6C2D5T1"/>
<dbReference type="EMBL" id="SDKK01000003">
    <property type="protein sequence ID" value="TYC61366.1"/>
    <property type="molecule type" value="Genomic_DNA"/>
</dbReference>
<dbReference type="SUPFAM" id="SSF54631">
    <property type="entry name" value="CBS-domain pair"/>
    <property type="match status" value="1"/>
</dbReference>
<dbReference type="InterPro" id="IPR000644">
    <property type="entry name" value="CBS_dom"/>
</dbReference>
<evidence type="ECO:0000259" key="2">
    <source>
        <dbReference type="PROSITE" id="PS51371"/>
    </source>
</evidence>
<dbReference type="RefSeq" id="WP_148577900.1">
    <property type="nucleotide sequence ID" value="NZ_SDKK01000003.1"/>
</dbReference>
<dbReference type="PROSITE" id="PS51371">
    <property type="entry name" value="CBS"/>
    <property type="match status" value="1"/>
</dbReference>
<dbReference type="OrthoDB" id="5295117at2"/>
<reference evidence="3 4" key="1">
    <citation type="submission" date="2019-01" db="EMBL/GenBank/DDBJ databases">
        <title>Zoogloea oleivorans genome sequencing and assembly.</title>
        <authorList>
            <person name="Tancsics A."/>
            <person name="Farkas M."/>
            <person name="Kriszt B."/>
            <person name="Maroti G."/>
            <person name="Horvath B."/>
        </authorList>
    </citation>
    <scope>NUCLEOTIDE SEQUENCE [LARGE SCALE GENOMIC DNA]</scope>
    <source>
        <strain evidence="3 4">Buc</strain>
    </source>
</reference>
<proteinExistence type="predicted"/>
<gene>
    <name evidence="3" type="ORF">ETQ85_04740</name>
</gene>
<evidence type="ECO:0000313" key="3">
    <source>
        <dbReference type="EMBL" id="TYC61366.1"/>
    </source>
</evidence>
<protein>
    <submittedName>
        <fullName evidence="3">CBS domain-containing protein</fullName>
    </submittedName>
</protein>
<keyword evidence="1" id="KW-0129">CBS domain</keyword>
<keyword evidence="4" id="KW-1185">Reference proteome</keyword>
<dbReference type="Gene3D" id="3.10.580.10">
    <property type="entry name" value="CBS-domain"/>
    <property type="match status" value="1"/>
</dbReference>
<organism evidence="3 4">
    <name type="scientific">Zoogloea oleivorans</name>
    <dbReference type="NCBI Taxonomy" id="1552750"/>
    <lineage>
        <taxon>Bacteria</taxon>
        <taxon>Pseudomonadati</taxon>
        <taxon>Pseudomonadota</taxon>
        <taxon>Betaproteobacteria</taxon>
        <taxon>Rhodocyclales</taxon>
        <taxon>Zoogloeaceae</taxon>
        <taxon>Zoogloea</taxon>
    </lineage>
</organism>
<evidence type="ECO:0000256" key="1">
    <source>
        <dbReference type="PROSITE-ProRule" id="PRU00703"/>
    </source>
</evidence>
<accession>A0A6C2D5T1</accession>
<dbReference type="Proteomes" id="UP000389128">
    <property type="component" value="Unassembled WGS sequence"/>
</dbReference>
<dbReference type="Pfam" id="PF00571">
    <property type="entry name" value="CBS"/>
    <property type="match status" value="1"/>
</dbReference>
<dbReference type="CDD" id="cd04640">
    <property type="entry name" value="CBS_pair_proteobact"/>
    <property type="match status" value="1"/>
</dbReference>
<comment type="caution">
    <text evidence="3">The sequence shown here is derived from an EMBL/GenBank/DDBJ whole genome shotgun (WGS) entry which is preliminary data.</text>
</comment>
<sequence>MERLYYQPITQFRVKSGSCEITDAWSLAKVTASSPAIEVMTDLRRIPAATIPHNVSLSETNHSMILRGVRLLFVTDASRRIVGIVTSNDLLGEKPTRVARERMMRHEELTVRDIMVSTEELDAVSLADVLRSEVGHVVATLKSCGRQHALVVEEGADGVPAVRGIFSASQIARQMGIPLQTTEVARTFAEIEAAIAS</sequence>
<name>A0A6C2D5T1_9RHOO</name>
<feature type="domain" description="CBS" evidence="2">
    <location>
        <begin position="40"/>
        <end position="100"/>
    </location>
</feature>
<dbReference type="InterPro" id="IPR046342">
    <property type="entry name" value="CBS_dom_sf"/>
</dbReference>